<sequence length="184" mass="21265">MVINKCYTLCHCAILCNRSQVTEVFVKMMKLGLILVIGLPYVFSICDEGWTQFNDYCLAFSPDLLDWYTAASMCLLYDARLVQIDSQAKQNWIVDHLKARKITSAWAGGSNRYHNSIWKWIPSLKPLKNFEYWTPKEPNNAPGENPTNPVNAEQCLEIGGPQNYHWNDRWCGIKHNFICEKKAK</sequence>
<keyword evidence="1" id="KW-1015">Disulfide bond</keyword>
<dbReference type="Gene3D" id="3.10.100.10">
    <property type="entry name" value="Mannose-Binding Protein A, subunit A"/>
    <property type="match status" value="1"/>
</dbReference>
<reference evidence="3" key="1">
    <citation type="submission" date="2021-04" db="EMBL/GenBank/DDBJ databases">
        <authorList>
            <consortium name="Molecular Ecology Group"/>
        </authorList>
    </citation>
    <scope>NUCLEOTIDE SEQUENCE</scope>
</reference>
<evidence type="ECO:0000259" key="2">
    <source>
        <dbReference type="PROSITE" id="PS50041"/>
    </source>
</evidence>
<dbReference type="OrthoDB" id="6051775at2759"/>
<dbReference type="Pfam" id="PF00059">
    <property type="entry name" value="Lectin_C"/>
    <property type="match status" value="1"/>
</dbReference>
<keyword evidence="4" id="KW-1185">Reference proteome</keyword>
<evidence type="ECO:0000256" key="1">
    <source>
        <dbReference type="ARBA" id="ARBA00023157"/>
    </source>
</evidence>
<dbReference type="SUPFAM" id="SSF56436">
    <property type="entry name" value="C-type lectin-like"/>
    <property type="match status" value="1"/>
</dbReference>
<evidence type="ECO:0000313" key="3">
    <source>
        <dbReference type="EMBL" id="CAG5125931.1"/>
    </source>
</evidence>
<name>A0A8S3ZG25_9EUPU</name>
<dbReference type="PANTHER" id="PTHR22803">
    <property type="entry name" value="MANNOSE, PHOSPHOLIPASE, LECTIN RECEPTOR RELATED"/>
    <property type="match status" value="1"/>
</dbReference>
<dbReference type="InterPro" id="IPR001304">
    <property type="entry name" value="C-type_lectin-like"/>
</dbReference>
<comment type="caution">
    <text evidence="3">The sequence shown here is derived from an EMBL/GenBank/DDBJ whole genome shotgun (WGS) entry which is preliminary data.</text>
</comment>
<dbReference type="Proteomes" id="UP000678393">
    <property type="component" value="Unassembled WGS sequence"/>
</dbReference>
<dbReference type="PROSITE" id="PS50041">
    <property type="entry name" value="C_TYPE_LECTIN_2"/>
    <property type="match status" value="1"/>
</dbReference>
<dbReference type="InterPro" id="IPR050111">
    <property type="entry name" value="C-type_lectin/snaclec_domain"/>
</dbReference>
<dbReference type="InterPro" id="IPR018378">
    <property type="entry name" value="C-type_lectin_CS"/>
</dbReference>
<dbReference type="EMBL" id="CAJHNH020002208">
    <property type="protein sequence ID" value="CAG5125931.1"/>
    <property type="molecule type" value="Genomic_DNA"/>
</dbReference>
<dbReference type="AlphaFoldDB" id="A0A8S3ZG25"/>
<evidence type="ECO:0000313" key="4">
    <source>
        <dbReference type="Proteomes" id="UP000678393"/>
    </source>
</evidence>
<gene>
    <name evidence="3" type="ORF">CUNI_LOCUS11489</name>
</gene>
<dbReference type="InterPro" id="IPR016186">
    <property type="entry name" value="C-type_lectin-like/link_sf"/>
</dbReference>
<organism evidence="3 4">
    <name type="scientific">Candidula unifasciata</name>
    <dbReference type="NCBI Taxonomy" id="100452"/>
    <lineage>
        <taxon>Eukaryota</taxon>
        <taxon>Metazoa</taxon>
        <taxon>Spiralia</taxon>
        <taxon>Lophotrochozoa</taxon>
        <taxon>Mollusca</taxon>
        <taxon>Gastropoda</taxon>
        <taxon>Heterobranchia</taxon>
        <taxon>Euthyneura</taxon>
        <taxon>Panpulmonata</taxon>
        <taxon>Eupulmonata</taxon>
        <taxon>Stylommatophora</taxon>
        <taxon>Helicina</taxon>
        <taxon>Helicoidea</taxon>
        <taxon>Geomitridae</taxon>
        <taxon>Candidula</taxon>
    </lineage>
</organism>
<accession>A0A8S3ZG25</accession>
<proteinExistence type="predicted"/>
<dbReference type="PROSITE" id="PS00615">
    <property type="entry name" value="C_TYPE_LECTIN_1"/>
    <property type="match status" value="1"/>
</dbReference>
<dbReference type="InterPro" id="IPR016187">
    <property type="entry name" value="CTDL_fold"/>
</dbReference>
<protein>
    <recommendedName>
        <fullName evidence="2">C-type lectin domain-containing protein</fullName>
    </recommendedName>
</protein>
<dbReference type="SMART" id="SM00034">
    <property type="entry name" value="CLECT"/>
    <property type="match status" value="1"/>
</dbReference>
<feature type="domain" description="C-type lectin" evidence="2">
    <location>
        <begin position="53"/>
        <end position="180"/>
    </location>
</feature>